<evidence type="ECO:0000256" key="1">
    <source>
        <dbReference type="ARBA" id="ARBA00004141"/>
    </source>
</evidence>
<dbReference type="InterPro" id="IPR049326">
    <property type="entry name" value="Rhodopsin_dom_fungi"/>
</dbReference>
<feature type="transmembrane region" description="Helical" evidence="7">
    <location>
        <begin position="257"/>
        <end position="278"/>
    </location>
</feature>
<dbReference type="PANTHER" id="PTHR33048:SF47">
    <property type="entry name" value="INTEGRAL MEMBRANE PROTEIN-RELATED"/>
    <property type="match status" value="1"/>
</dbReference>
<evidence type="ECO:0000256" key="7">
    <source>
        <dbReference type="SAM" id="Phobius"/>
    </source>
</evidence>
<accession>A0A9P4UCL0</accession>
<keyword evidence="3 7" id="KW-1133">Transmembrane helix</keyword>
<evidence type="ECO:0000313" key="9">
    <source>
        <dbReference type="EMBL" id="KAF2445326.1"/>
    </source>
</evidence>
<feature type="domain" description="Rhodopsin" evidence="8">
    <location>
        <begin position="38"/>
        <end position="283"/>
    </location>
</feature>
<feature type="compositionally biased region" description="Polar residues" evidence="6">
    <location>
        <begin position="324"/>
        <end position="342"/>
    </location>
</feature>
<gene>
    <name evidence="9" type="ORF">P171DRAFT_430774</name>
</gene>
<feature type="transmembrane region" description="Helical" evidence="7">
    <location>
        <begin position="183"/>
        <end position="211"/>
    </location>
</feature>
<dbReference type="InterPro" id="IPR052337">
    <property type="entry name" value="SAT4-like"/>
</dbReference>
<keyword evidence="2 7" id="KW-0812">Transmembrane</keyword>
<evidence type="ECO:0000259" key="8">
    <source>
        <dbReference type="Pfam" id="PF20684"/>
    </source>
</evidence>
<evidence type="ECO:0000256" key="5">
    <source>
        <dbReference type="ARBA" id="ARBA00038359"/>
    </source>
</evidence>
<comment type="caution">
    <text evidence="9">The sequence shown here is derived from an EMBL/GenBank/DDBJ whole genome shotgun (WGS) entry which is preliminary data.</text>
</comment>
<dbReference type="AlphaFoldDB" id="A0A9P4UCL0"/>
<dbReference type="Pfam" id="PF20684">
    <property type="entry name" value="Fung_rhodopsin"/>
    <property type="match status" value="1"/>
</dbReference>
<feature type="transmembrane region" description="Helical" evidence="7">
    <location>
        <begin position="50"/>
        <end position="69"/>
    </location>
</feature>
<keyword evidence="10" id="KW-1185">Reference proteome</keyword>
<comment type="similarity">
    <text evidence="5">Belongs to the SAT4 family.</text>
</comment>
<reference evidence="9" key="1">
    <citation type="journal article" date="2020" name="Stud. Mycol.">
        <title>101 Dothideomycetes genomes: a test case for predicting lifestyles and emergence of pathogens.</title>
        <authorList>
            <person name="Haridas S."/>
            <person name="Albert R."/>
            <person name="Binder M."/>
            <person name="Bloem J."/>
            <person name="Labutti K."/>
            <person name="Salamov A."/>
            <person name="Andreopoulos B."/>
            <person name="Baker S."/>
            <person name="Barry K."/>
            <person name="Bills G."/>
            <person name="Bluhm B."/>
            <person name="Cannon C."/>
            <person name="Castanera R."/>
            <person name="Culley D."/>
            <person name="Daum C."/>
            <person name="Ezra D."/>
            <person name="Gonzalez J."/>
            <person name="Henrissat B."/>
            <person name="Kuo A."/>
            <person name="Liang C."/>
            <person name="Lipzen A."/>
            <person name="Lutzoni F."/>
            <person name="Magnuson J."/>
            <person name="Mondo S."/>
            <person name="Nolan M."/>
            <person name="Ohm R."/>
            <person name="Pangilinan J."/>
            <person name="Park H.-J."/>
            <person name="Ramirez L."/>
            <person name="Alfaro M."/>
            <person name="Sun H."/>
            <person name="Tritt A."/>
            <person name="Yoshinaga Y."/>
            <person name="Zwiers L.-H."/>
            <person name="Turgeon B."/>
            <person name="Goodwin S."/>
            <person name="Spatafora J."/>
            <person name="Crous P."/>
            <person name="Grigoriev I."/>
        </authorList>
    </citation>
    <scope>NUCLEOTIDE SEQUENCE</scope>
    <source>
        <strain evidence="9">CBS 690.94</strain>
    </source>
</reference>
<proteinExistence type="inferred from homology"/>
<evidence type="ECO:0000256" key="6">
    <source>
        <dbReference type="SAM" id="MobiDB-lite"/>
    </source>
</evidence>
<evidence type="ECO:0000256" key="4">
    <source>
        <dbReference type="ARBA" id="ARBA00023136"/>
    </source>
</evidence>
<dbReference type="GO" id="GO:0016020">
    <property type="term" value="C:membrane"/>
    <property type="evidence" value="ECO:0007669"/>
    <property type="project" value="UniProtKB-SubCell"/>
</dbReference>
<feature type="transmembrane region" description="Helical" evidence="7">
    <location>
        <begin position="141"/>
        <end position="163"/>
    </location>
</feature>
<sequence length="360" mass="41387">MALLTQRPPATIPPKISHENFLRVIWAGVITSFCFLCVRMFIRARKFKRLYWDDVLVLFAWGLSLGTAIDWQVTSGYMYQFMLVTSGQLWPPPMDLVRDTEVYYKGSMVVLAFFYGSLWAVKGAFLIFFKRLIRDIRSLTIHWWLVTVFTALSLAACFADTQYWCLVAPLEKIIARCSGDQDIYWGLFTLKFNCSLDVVTDFMIISIPCAILWRVKIPMQKKLALLGLFSLVMITTLFAVLRVALITKFSKQPEPTWAYMWTSMEQNMAIIVACLGTFRTLFVQDKPLVGPTYSLRELSRNAFRRKKPRHPLDETVSFDDYEMSAQTKSQGSVPSTKRSMTSEGFVRIRSQGNDAPIAER</sequence>
<dbReference type="EMBL" id="MU001499">
    <property type="protein sequence ID" value="KAF2445326.1"/>
    <property type="molecule type" value="Genomic_DNA"/>
</dbReference>
<keyword evidence="4 7" id="KW-0472">Membrane</keyword>
<feature type="transmembrane region" description="Helical" evidence="7">
    <location>
        <begin position="223"/>
        <end position="245"/>
    </location>
</feature>
<dbReference type="Proteomes" id="UP000799764">
    <property type="component" value="Unassembled WGS sequence"/>
</dbReference>
<evidence type="ECO:0000256" key="3">
    <source>
        <dbReference type="ARBA" id="ARBA00022989"/>
    </source>
</evidence>
<evidence type="ECO:0000313" key="10">
    <source>
        <dbReference type="Proteomes" id="UP000799764"/>
    </source>
</evidence>
<organism evidence="9 10">
    <name type="scientific">Karstenula rhodostoma CBS 690.94</name>
    <dbReference type="NCBI Taxonomy" id="1392251"/>
    <lineage>
        <taxon>Eukaryota</taxon>
        <taxon>Fungi</taxon>
        <taxon>Dikarya</taxon>
        <taxon>Ascomycota</taxon>
        <taxon>Pezizomycotina</taxon>
        <taxon>Dothideomycetes</taxon>
        <taxon>Pleosporomycetidae</taxon>
        <taxon>Pleosporales</taxon>
        <taxon>Massarineae</taxon>
        <taxon>Didymosphaeriaceae</taxon>
        <taxon>Karstenula</taxon>
    </lineage>
</organism>
<feature type="transmembrane region" description="Helical" evidence="7">
    <location>
        <begin position="20"/>
        <end position="38"/>
    </location>
</feature>
<feature type="region of interest" description="Disordered" evidence="6">
    <location>
        <begin position="319"/>
        <end position="360"/>
    </location>
</feature>
<dbReference type="OrthoDB" id="444631at2759"/>
<comment type="subcellular location">
    <subcellularLocation>
        <location evidence="1">Membrane</location>
        <topology evidence="1">Multi-pass membrane protein</topology>
    </subcellularLocation>
</comment>
<dbReference type="PANTHER" id="PTHR33048">
    <property type="entry name" value="PTH11-LIKE INTEGRAL MEMBRANE PROTEIN (AFU_ORTHOLOGUE AFUA_5G11245)"/>
    <property type="match status" value="1"/>
</dbReference>
<protein>
    <recommendedName>
        <fullName evidence="8">Rhodopsin domain-containing protein</fullName>
    </recommendedName>
</protein>
<feature type="transmembrane region" description="Helical" evidence="7">
    <location>
        <begin position="102"/>
        <end position="129"/>
    </location>
</feature>
<evidence type="ECO:0000256" key="2">
    <source>
        <dbReference type="ARBA" id="ARBA00022692"/>
    </source>
</evidence>
<name>A0A9P4UCL0_9PLEO</name>